<dbReference type="PROSITE" id="PS51257">
    <property type="entry name" value="PROKAR_LIPOPROTEIN"/>
    <property type="match status" value="1"/>
</dbReference>
<evidence type="ECO:0000313" key="3">
    <source>
        <dbReference type="Proteomes" id="UP000003919"/>
    </source>
</evidence>
<evidence type="ECO:0000256" key="1">
    <source>
        <dbReference type="SAM" id="SignalP"/>
    </source>
</evidence>
<dbReference type="Proteomes" id="UP000003919">
    <property type="component" value="Chromosome"/>
</dbReference>
<feature type="signal peptide" evidence="1">
    <location>
        <begin position="1"/>
        <end position="21"/>
    </location>
</feature>
<keyword evidence="1" id="KW-0732">Signal</keyword>
<organism evidence="2 3">
    <name type="scientific">Algoriphagus machipongonensis</name>
    <dbReference type="NCBI Taxonomy" id="388413"/>
    <lineage>
        <taxon>Bacteria</taxon>
        <taxon>Pseudomonadati</taxon>
        <taxon>Bacteroidota</taxon>
        <taxon>Cytophagia</taxon>
        <taxon>Cytophagales</taxon>
        <taxon>Cyclobacteriaceae</taxon>
        <taxon>Algoriphagus</taxon>
    </lineage>
</organism>
<evidence type="ECO:0000313" key="2">
    <source>
        <dbReference type="EMBL" id="EAZ79191.1"/>
    </source>
</evidence>
<sequence>MKMKTKSTLLIGGAILVSAFACETKQYSEQDKKEVTSSLQSYVDSVETAVQIIPVHNWTVIEERYDSLDSHAEKVYEDLNVDDQEIETIEDRYEKIVENGKNEQQVFEEKADMHMKNVETWWNKTSENIETGTKNTIEDVEDATQESLTWLEKNFEKLSKESQEKYDEIRKSLEKD</sequence>
<dbReference type="EMBL" id="AAXU02000001">
    <property type="protein sequence ID" value="EAZ79191.1"/>
    <property type="molecule type" value="Genomic_DNA"/>
</dbReference>
<dbReference type="HOGENOM" id="CLU_1522085_0_0_10"/>
<feature type="chain" id="PRO_5002653442" description="Lipoprotein" evidence="1">
    <location>
        <begin position="22"/>
        <end position="176"/>
    </location>
</feature>
<dbReference type="AlphaFoldDB" id="A3I2Z2"/>
<keyword evidence="3" id="KW-1185">Reference proteome</keyword>
<name>A3I2Z2_9BACT</name>
<evidence type="ECO:0008006" key="4">
    <source>
        <dbReference type="Google" id="ProtNLM"/>
    </source>
</evidence>
<comment type="caution">
    <text evidence="2">The sequence shown here is derived from an EMBL/GenBank/DDBJ whole genome shotgun (WGS) entry which is preliminary data.</text>
</comment>
<proteinExistence type="predicted"/>
<dbReference type="EMBL" id="CM001023">
    <property type="protein sequence ID" value="EAZ79191.1"/>
    <property type="molecule type" value="Genomic_DNA"/>
</dbReference>
<accession>A3I2Z2</accession>
<gene>
    <name evidence="2" type="ORF">ALPR1_14009</name>
</gene>
<protein>
    <recommendedName>
        <fullName evidence="4">Lipoprotein</fullName>
    </recommendedName>
</protein>
<reference evidence="2 3" key="1">
    <citation type="journal article" date="2011" name="J. Bacteriol.">
        <title>Complete genome sequence of Algoriphagus sp. PR1, bacterial prey of a colony-forming choanoflagellate.</title>
        <authorList>
            <person name="Alegado R.A."/>
            <person name="Ferriera S."/>
            <person name="Nusbaum C."/>
            <person name="Young S.K."/>
            <person name="Zeng Q."/>
            <person name="Imamovic A."/>
            <person name="Fairclough S.R."/>
            <person name="King N."/>
        </authorList>
    </citation>
    <scope>NUCLEOTIDE SEQUENCE [LARGE SCALE GENOMIC DNA]</scope>
    <source>
        <strain evidence="2 3">PR1</strain>
    </source>
</reference>